<dbReference type="GO" id="GO:0003677">
    <property type="term" value="F:DNA binding"/>
    <property type="evidence" value="ECO:0007669"/>
    <property type="project" value="UniProtKB-KW"/>
</dbReference>
<comment type="caution">
    <text evidence="3">The sequence shown here is derived from an EMBL/GenBank/DDBJ whole genome shotgun (WGS) entry which is preliminary data.</text>
</comment>
<dbReference type="EMBL" id="VDFQ02000007">
    <property type="protein sequence ID" value="KAA1418209.1"/>
    <property type="molecule type" value="Genomic_DNA"/>
</dbReference>
<dbReference type="PRINTS" id="PR00040">
    <property type="entry name" value="HTHMERR"/>
</dbReference>
<dbReference type="Proteomes" id="UP000307768">
    <property type="component" value="Unassembled WGS sequence"/>
</dbReference>
<dbReference type="PROSITE" id="PS50937">
    <property type="entry name" value="HTH_MERR_2"/>
    <property type="match status" value="1"/>
</dbReference>
<reference evidence="3 4" key="1">
    <citation type="submission" date="2019-09" db="EMBL/GenBank/DDBJ databases">
        <title>Mumia zhuanghuii sp. nov. isolated from the intestinal contents of plateau pika (Ochotona curzoniae) in the Qinghai-Tibet plateau of China.</title>
        <authorList>
            <person name="Tian Z."/>
        </authorList>
    </citation>
    <scope>NUCLEOTIDE SEQUENCE [LARGE SCALE GENOMIC DNA]</scope>
    <source>
        <strain evidence="4">350</strain>
    </source>
</reference>
<evidence type="ECO:0000259" key="2">
    <source>
        <dbReference type="PROSITE" id="PS50937"/>
    </source>
</evidence>
<dbReference type="RefSeq" id="WP_149771498.1">
    <property type="nucleotide sequence ID" value="NZ_VDFQ02000007.1"/>
</dbReference>
<evidence type="ECO:0000313" key="3">
    <source>
        <dbReference type="EMBL" id="KAA1418209.1"/>
    </source>
</evidence>
<dbReference type="SUPFAM" id="SSF46955">
    <property type="entry name" value="Putative DNA-binding domain"/>
    <property type="match status" value="1"/>
</dbReference>
<protein>
    <submittedName>
        <fullName evidence="3">MerR family transcriptional regulator</fullName>
    </submittedName>
</protein>
<dbReference type="InterPro" id="IPR000551">
    <property type="entry name" value="MerR-type_HTH_dom"/>
</dbReference>
<feature type="domain" description="HTH merR-type" evidence="2">
    <location>
        <begin position="9"/>
        <end position="77"/>
    </location>
</feature>
<accession>A0A5Q6RJM0</accession>
<keyword evidence="1" id="KW-0238">DNA-binding</keyword>
<dbReference type="InterPro" id="IPR009061">
    <property type="entry name" value="DNA-bd_dom_put_sf"/>
</dbReference>
<proteinExistence type="predicted"/>
<evidence type="ECO:0000313" key="4">
    <source>
        <dbReference type="Proteomes" id="UP000307768"/>
    </source>
</evidence>
<dbReference type="SMART" id="SM00422">
    <property type="entry name" value="HTH_MERR"/>
    <property type="match status" value="1"/>
</dbReference>
<dbReference type="GO" id="GO:0003700">
    <property type="term" value="F:DNA-binding transcription factor activity"/>
    <property type="evidence" value="ECO:0007669"/>
    <property type="project" value="InterPro"/>
</dbReference>
<dbReference type="PANTHER" id="PTHR30204">
    <property type="entry name" value="REDOX-CYCLING DRUG-SENSING TRANSCRIPTIONAL ACTIVATOR SOXR"/>
    <property type="match status" value="1"/>
</dbReference>
<dbReference type="OrthoDB" id="3387956at2"/>
<dbReference type="AlphaFoldDB" id="A0A5Q6RJM0"/>
<dbReference type="InterPro" id="IPR047057">
    <property type="entry name" value="MerR_fam"/>
</dbReference>
<dbReference type="Pfam" id="PF13411">
    <property type="entry name" value="MerR_1"/>
    <property type="match status" value="1"/>
</dbReference>
<gene>
    <name evidence="3" type="ORF">FE697_020470</name>
</gene>
<name>A0A5Q6RJM0_9ACTN</name>
<evidence type="ECO:0000256" key="1">
    <source>
        <dbReference type="ARBA" id="ARBA00023125"/>
    </source>
</evidence>
<organism evidence="3 4">
    <name type="scientific">Mumia zhuanghuii</name>
    <dbReference type="NCBI Taxonomy" id="2585211"/>
    <lineage>
        <taxon>Bacteria</taxon>
        <taxon>Bacillati</taxon>
        <taxon>Actinomycetota</taxon>
        <taxon>Actinomycetes</taxon>
        <taxon>Propionibacteriales</taxon>
        <taxon>Nocardioidaceae</taxon>
        <taxon>Mumia</taxon>
    </lineage>
</organism>
<dbReference type="PANTHER" id="PTHR30204:SF58">
    <property type="entry name" value="HTH-TYPE TRANSCRIPTIONAL REGULATOR YFMP"/>
    <property type="match status" value="1"/>
</dbReference>
<sequence>MARDQGLGVYTISVAAELVGTSIQNVRAYDRAGLVEPLRTAGGSRRYSERDIARLRRVVALLDEGLNLAGITMVLALETENAQLRAQIDPDSDGHRS</sequence>
<dbReference type="Gene3D" id="1.10.1660.10">
    <property type="match status" value="1"/>
</dbReference>